<keyword evidence="8" id="KW-1185">Reference proteome</keyword>
<evidence type="ECO:0000313" key="7">
    <source>
        <dbReference type="EMBL" id="CAG8815606.1"/>
    </source>
</evidence>
<dbReference type="PANTHER" id="PTHR22748:SF6">
    <property type="entry name" value="DNA-(APURINIC OR APYRIMIDINIC SITE) ENDONUCLEASE"/>
    <property type="match status" value="1"/>
</dbReference>
<evidence type="ECO:0000313" key="8">
    <source>
        <dbReference type="Proteomes" id="UP000789405"/>
    </source>
</evidence>
<dbReference type="EMBL" id="CAJVPY010052786">
    <property type="protein sequence ID" value="CAG8815606.1"/>
    <property type="molecule type" value="Genomic_DNA"/>
</dbReference>
<feature type="domain" description="Endonuclease/exonuclease/phosphatase" evidence="6">
    <location>
        <begin position="3"/>
        <end position="192"/>
    </location>
</feature>
<comment type="similarity">
    <text evidence="2">Belongs to the DNA repair enzymes AP/ExoA family.</text>
</comment>
<dbReference type="PANTHER" id="PTHR22748">
    <property type="entry name" value="AP ENDONUCLEASE"/>
    <property type="match status" value="1"/>
</dbReference>
<dbReference type="SUPFAM" id="SSF56219">
    <property type="entry name" value="DNase I-like"/>
    <property type="match status" value="1"/>
</dbReference>
<dbReference type="Pfam" id="PF03372">
    <property type="entry name" value="Exo_endo_phos"/>
    <property type="match status" value="1"/>
</dbReference>
<keyword evidence="3" id="KW-0479">Metal-binding</keyword>
<dbReference type="GO" id="GO:0006284">
    <property type="term" value="P:base-excision repair"/>
    <property type="evidence" value="ECO:0007669"/>
    <property type="project" value="TreeGrafter"/>
</dbReference>
<dbReference type="InterPro" id="IPR005135">
    <property type="entry name" value="Endo/exonuclease/phosphatase"/>
</dbReference>
<comment type="caution">
    <text evidence="7">The sequence shown here is derived from an EMBL/GenBank/DDBJ whole genome shotgun (WGS) entry which is preliminary data.</text>
</comment>
<proteinExistence type="inferred from homology"/>
<dbReference type="AlphaFoldDB" id="A0A9N9PFA1"/>
<gene>
    <name evidence="7" type="ORF">DERYTH_LOCUS26137</name>
</gene>
<dbReference type="GO" id="GO:0046872">
    <property type="term" value="F:metal ion binding"/>
    <property type="evidence" value="ECO:0007669"/>
    <property type="project" value="UniProtKB-KW"/>
</dbReference>
<keyword evidence="4" id="KW-0378">Hydrolase</keyword>
<evidence type="ECO:0000256" key="5">
    <source>
        <dbReference type="ARBA" id="ARBA00022842"/>
    </source>
</evidence>
<organism evidence="7 8">
    <name type="scientific">Dentiscutata erythropus</name>
    <dbReference type="NCBI Taxonomy" id="1348616"/>
    <lineage>
        <taxon>Eukaryota</taxon>
        <taxon>Fungi</taxon>
        <taxon>Fungi incertae sedis</taxon>
        <taxon>Mucoromycota</taxon>
        <taxon>Glomeromycotina</taxon>
        <taxon>Glomeromycetes</taxon>
        <taxon>Diversisporales</taxon>
        <taxon>Gigasporaceae</taxon>
        <taxon>Dentiscutata</taxon>
    </lineage>
</organism>
<dbReference type="Proteomes" id="UP000789405">
    <property type="component" value="Unassembled WGS sequence"/>
</dbReference>
<name>A0A9N9PFA1_9GLOM</name>
<dbReference type="Gene3D" id="3.60.10.10">
    <property type="entry name" value="Endonuclease/exonuclease/phosphatase"/>
    <property type="match status" value="1"/>
</dbReference>
<evidence type="ECO:0000259" key="6">
    <source>
        <dbReference type="Pfam" id="PF03372"/>
    </source>
</evidence>
<evidence type="ECO:0000256" key="4">
    <source>
        <dbReference type="ARBA" id="ARBA00022801"/>
    </source>
</evidence>
<evidence type="ECO:0000256" key="2">
    <source>
        <dbReference type="ARBA" id="ARBA00007092"/>
    </source>
</evidence>
<dbReference type="InterPro" id="IPR004808">
    <property type="entry name" value="AP_endonuc_1"/>
</dbReference>
<dbReference type="GO" id="GO:0008081">
    <property type="term" value="F:phosphoric diester hydrolase activity"/>
    <property type="evidence" value="ECO:0007669"/>
    <property type="project" value="TreeGrafter"/>
</dbReference>
<comment type="cofactor">
    <cofactor evidence="1">
        <name>Mg(2+)</name>
        <dbReference type="ChEBI" id="CHEBI:18420"/>
    </cofactor>
</comment>
<accession>A0A9N9PFA1</accession>
<dbReference type="GO" id="GO:0003906">
    <property type="term" value="F:DNA-(apurinic or apyrimidinic site) endonuclease activity"/>
    <property type="evidence" value="ECO:0007669"/>
    <property type="project" value="TreeGrafter"/>
</dbReference>
<protein>
    <submittedName>
        <fullName evidence="7">1015_t:CDS:1</fullName>
    </submittedName>
</protein>
<dbReference type="OrthoDB" id="2448017at2759"/>
<sequence>IGTQNTRGLRDIVKQTTWWTYCLGEKLDIILLTETKTTKDSEKFIFYEQNKTDNPKNSIYKIWWSSTTEAYNNNIGSGIGIMVKAHIAKHVYKIDKLDGHGICILLSFRGRIIFQIIGVYAPNKYSSNNAILRKLKPWLYNHISQALSNNWISIILGDWNATPDPSIDRFPTKTKTSPESNLLQSIIWSGYTDTYRYINEKKKEFTYYQIFNDEIRSKSRIDSIWIHQSYEELITGADIDNTTLIAHSDHCCARVSLNVSKFCDGKSYKKYKKMNYRTPKLWNLKMADHENWEKFVQQTEDTWKEYLQATQELESVEDIWLKLKSTIIETGNKTLPKAKEPKNRTNI</sequence>
<evidence type="ECO:0000256" key="1">
    <source>
        <dbReference type="ARBA" id="ARBA00001946"/>
    </source>
</evidence>
<evidence type="ECO:0000256" key="3">
    <source>
        <dbReference type="ARBA" id="ARBA00022723"/>
    </source>
</evidence>
<feature type="non-terminal residue" evidence="7">
    <location>
        <position position="347"/>
    </location>
</feature>
<keyword evidence="5" id="KW-0460">Magnesium</keyword>
<reference evidence="7" key="1">
    <citation type="submission" date="2021-06" db="EMBL/GenBank/DDBJ databases">
        <authorList>
            <person name="Kallberg Y."/>
            <person name="Tangrot J."/>
            <person name="Rosling A."/>
        </authorList>
    </citation>
    <scope>NUCLEOTIDE SEQUENCE</scope>
    <source>
        <strain evidence="7">MA453B</strain>
    </source>
</reference>
<feature type="non-terminal residue" evidence="7">
    <location>
        <position position="1"/>
    </location>
</feature>
<dbReference type="GO" id="GO:0008311">
    <property type="term" value="F:double-stranded DNA 3'-5' DNA exonuclease activity"/>
    <property type="evidence" value="ECO:0007669"/>
    <property type="project" value="TreeGrafter"/>
</dbReference>
<dbReference type="InterPro" id="IPR036691">
    <property type="entry name" value="Endo/exonu/phosph_ase_sf"/>
</dbReference>